<keyword evidence="9" id="KW-1185">Reference proteome</keyword>
<comment type="caution">
    <text evidence="8">The sequence shown here is derived from an EMBL/GenBank/DDBJ whole genome shotgun (WGS) entry which is preliminary data.</text>
</comment>
<organism evidence="8 9">
    <name type="scientific">Peptoniphilus stercorisuis</name>
    <dbReference type="NCBI Taxonomy" id="1436965"/>
    <lineage>
        <taxon>Bacteria</taxon>
        <taxon>Bacillati</taxon>
        <taxon>Bacillota</taxon>
        <taxon>Tissierellia</taxon>
        <taxon>Tissierellales</taxon>
        <taxon>Peptoniphilaceae</taxon>
        <taxon>Peptoniphilus</taxon>
    </lineage>
</organism>
<comment type="subcellular location">
    <subcellularLocation>
        <location evidence="1">Cell membrane</location>
        <topology evidence="1">Multi-pass membrane protein</topology>
    </subcellularLocation>
</comment>
<evidence type="ECO:0000256" key="3">
    <source>
        <dbReference type="ARBA" id="ARBA00022475"/>
    </source>
</evidence>
<evidence type="ECO:0000256" key="4">
    <source>
        <dbReference type="ARBA" id="ARBA00022692"/>
    </source>
</evidence>
<evidence type="ECO:0000256" key="6">
    <source>
        <dbReference type="ARBA" id="ARBA00023136"/>
    </source>
</evidence>
<feature type="transmembrane region" description="Helical" evidence="7">
    <location>
        <begin position="12"/>
        <end position="30"/>
    </location>
</feature>
<dbReference type="InterPro" id="IPR003370">
    <property type="entry name" value="Chromate_transpt"/>
</dbReference>
<dbReference type="PANTHER" id="PTHR43663">
    <property type="entry name" value="CHROMATE TRANSPORT PROTEIN-RELATED"/>
    <property type="match status" value="1"/>
</dbReference>
<dbReference type="EMBL" id="JAGGLJ010000001">
    <property type="protein sequence ID" value="MBP2024495.1"/>
    <property type="molecule type" value="Genomic_DNA"/>
</dbReference>
<sequence>MISLMVQLYFTFLKIGALAFGGGYATIPLIERYVVNENGWLIMEEFIDLISISQMTPGPIAVNAATFVGQKVGGFVGAVIATLGVITPQFILMMILGYFLFSKGKKFKALDWILNGIKAGVVSLILITAIELFVTSLFPEGINAFKIVPAITFIVGFILYIKKIDMLKIIGISALCGIILNFVI</sequence>
<dbReference type="PANTHER" id="PTHR43663:SF1">
    <property type="entry name" value="CHROMATE TRANSPORTER"/>
    <property type="match status" value="1"/>
</dbReference>
<keyword evidence="6 7" id="KW-0472">Membrane</keyword>
<dbReference type="Pfam" id="PF02417">
    <property type="entry name" value="Chromate_transp"/>
    <property type="match status" value="1"/>
</dbReference>
<protein>
    <submittedName>
        <fullName evidence="8">Chromate transporter</fullName>
    </submittedName>
</protein>
<dbReference type="Proteomes" id="UP001519306">
    <property type="component" value="Unassembled WGS sequence"/>
</dbReference>
<gene>
    <name evidence="8" type="ORF">J2Z71_000010</name>
</gene>
<proteinExistence type="inferred from homology"/>
<reference evidence="8 9" key="1">
    <citation type="submission" date="2021-03" db="EMBL/GenBank/DDBJ databases">
        <title>Genomic Encyclopedia of Type Strains, Phase IV (KMG-IV): sequencing the most valuable type-strain genomes for metagenomic binning, comparative biology and taxonomic classification.</title>
        <authorList>
            <person name="Goeker M."/>
        </authorList>
    </citation>
    <scope>NUCLEOTIDE SEQUENCE [LARGE SCALE GENOMIC DNA]</scope>
    <source>
        <strain evidence="8 9">DSM 27563</strain>
    </source>
</reference>
<name>A0ABS4KAY0_9FIRM</name>
<evidence type="ECO:0000256" key="1">
    <source>
        <dbReference type="ARBA" id="ARBA00004651"/>
    </source>
</evidence>
<accession>A0ABS4KAY0</accession>
<evidence type="ECO:0000313" key="8">
    <source>
        <dbReference type="EMBL" id="MBP2024495.1"/>
    </source>
</evidence>
<feature type="transmembrane region" description="Helical" evidence="7">
    <location>
        <begin position="144"/>
        <end position="161"/>
    </location>
</feature>
<evidence type="ECO:0000256" key="5">
    <source>
        <dbReference type="ARBA" id="ARBA00022989"/>
    </source>
</evidence>
<feature type="transmembrane region" description="Helical" evidence="7">
    <location>
        <begin position="75"/>
        <end position="101"/>
    </location>
</feature>
<keyword evidence="5 7" id="KW-1133">Transmembrane helix</keyword>
<keyword evidence="4 7" id="KW-0812">Transmembrane</keyword>
<dbReference type="RefSeq" id="WP_245311133.1">
    <property type="nucleotide sequence ID" value="NZ_JAGGLJ010000001.1"/>
</dbReference>
<feature type="transmembrane region" description="Helical" evidence="7">
    <location>
        <begin position="113"/>
        <end position="138"/>
    </location>
</feature>
<evidence type="ECO:0000256" key="7">
    <source>
        <dbReference type="SAM" id="Phobius"/>
    </source>
</evidence>
<keyword evidence="3" id="KW-1003">Cell membrane</keyword>
<comment type="similarity">
    <text evidence="2">Belongs to the chromate ion transporter (CHR) (TC 2.A.51) family.</text>
</comment>
<evidence type="ECO:0000313" key="9">
    <source>
        <dbReference type="Proteomes" id="UP001519306"/>
    </source>
</evidence>
<evidence type="ECO:0000256" key="2">
    <source>
        <dbReference type="ARBA" id="ARBA00005262"/>
    </source>
</evidence>
<dbReference type="InterPro" id="IPR052518">
    <property type="entry name" value="CHR_Transporter"/>
</dbReference>